<evidence type="ECO:0008006" key="4">
    <source>
        <dbReference type="Google" id="ProtNLM"/>
    </source>
</evidence>
<feature type="compositionally biased region" description="Polar residues" evidence="1">
    <location>
        <begin position="232"/>
        <end position="247"/>
    </location>
</feature>
<dbReference type="InterPro" id="IPR028322">
    <property type="entry name" value="PNRC-like_rgn"/>
</dbReference>
<feature type="compositionally biased region" description="Basic and acidic residues" evidence="1">
    <location>
        <begin position="309"/>
        <end position="319"/>
    </location>
</feature>
<proteinExistence type="predicted"/>
<dbReference type="Proteomes" id="UP000800200">
    <property type="component" value="Unassembled WGS sequence"/>
</dbReference>
<feature type="compositionally biased region" description="Basic and acidic residues" evidence="1">
    <location>
        <begin position="218"/>
        <end position="227"/>
    </location>
</feature>
<feature type="region of interest" description="Disordered" evidence="1">
    <location>
        <begin position="95"/>
        <end position="260"/>
    </location>
</feature>
<sequence>MSSASNTPPPRTSRAKHQHSKSATQVAPNNNSGKSAQRRQKANRANYNDNNGNAQRQNNQADLSVHKSPSPAHGQTQTFADSAVLSSEYVHIPTGLQNSKNHTQSQSASDRVFSRTNVPASSLTDSELGQNNLSATPAKSQGAYAGPTFHASPAPSALPVPKFLSKSVPASKPQPGFKSSSEDGSDSAPSPTPSPPSPSRAPIPILPRDEESPLDFFFKADREEKARKATGSPASTTFSNSPNQFSVNGKMRHSKQNSHSSLNAVFAIELDADGKGSQPSPPAATPVAHRSVTAPSKVQQAANPVEPDGDSKAIKDLFDRLSLSQKKPITSTPSRTVDRIPSEPSSRYHTPSPFYDGRNLVRSTSGPTTPAPAANDTSDFFYGNRNLSPLFKAAKADSVNRNSRLRTEITADSPTMPQGEFPPVNGANKMDSSATPNNRRPRTPGKRSFNPCPDSYPYANGTNGAPISFQKANATIPFIPSSVQAKQHVTKPPDTLSLEQDLKRILNLNTAPGNMSGVR</sequence>
<feature type="compositionally biased region" description="Low complexity" evidence="1">
    <location>
        <begin position="43"/>
        <end position="61"/>
    </location>
</feature>
<name>A0A6A6DQR4_9PEZI</name>
<reference evidence="2" key="1">
    <citation type="journal article" date="2020" name="Stud. Mycol.">
        <title>101 Dothideomycetes genomes: a test case for predicting lifestyles and emergence of pathogens.</title>
        <authorList>
            <person name="Haridas S."/>
            <person name="Albert R."/>
            <person name="Binder M."/>
            <person name="Bloem J."/>
            <person name="Labutti K."/>
            <person name="Salamov A."/>
            <person name="Andreopoulos B."/>
            <person name="Baker S."/>
            <person name="Barry K."/>
            <person name="Bills G."/>
            <person name="Bluhm B."/>
            <person name="Cannon C."/>
            <person name="Castanera R."/>
            <person name="Culley D."/>
            <person name="Daum C."/>
            <person name="Ezra D."/>
            <person name="Gonzalez J."/>
            <person name="Henrissat B."/>
            <person name="Kuo A."/>
            <person name="Liang C."/>
            <person name="Lipzen A."/>
            <person name="Lutzoni F."/>
            <person name="Magnuson J."/>
            <person name="Mondo S."/>
            <person name="Nolan M."/>
            <person name="Ohm R."/>
            <person name="Pangilinan J."/>
            <person name="Park H.-J."/>
            <person name="Ramirez L."/>
            <person name="Alfaro M."/>
            <person name="Sun H."/>
            <person name="Tritt A."/>
            <person name="Yoshinaga Y."/>
            <person name="Zwiers L.-H."/>
            <person name="Turgeon B."/>
            <person name="Goodwin S."/>
            <person name="Spatafora J."/>
            <person name="Crous P."/>
            <person name="Grigoriev I."/>
        </authorList>
    </citation>
    <scope>NUCLEOTIDE SEQUENCE</scope>
    <source>
        <strain evidence="2">CBS 207.26</strain>
    </source>
</reference>
<evidence type="ECO:0000256" key="1">
    <source>
        <dbReference type="SAM" id="MobiDB-lite"/>
    </source>
</evidence>
<feature type="compositionally biased region" description="Polar residues" evidence="1">
    <location>
        <begin position="95"/>
        <end position="139"/>
    </location>
</feature>
<protein>
    <recommendedName>
        <fullName evidence="4">Proteophosphoglycan 5</fullName>
    </recommendedName>
</protein>
<feature type="compositionally biased region" description="Polar residues" evidence="1">
    <location>
        <begin position="322"/>
        <end position="335"/>
    </location>
</feature>
<dbReference type="OrthoDB" id="2142961at2759"/>
<dbReference type="EMBL" id="ML994651">
    <property type="protein sequence ID" value="KAF2181861.1"/>
    <property type="molecule type" value="Genomic_DNA"/>
</dbReference>
<dbReference type="AlphaFoldDB" id="A0A6A6DQR4"/>
<feature type="region of interest" description="Disordered" evidence="1">
    <location>
        <begin position="1"/>
        <end position="80"/>
    </location>
</feature>
<keyword evidence="3" id="KW-1185">Reference proteome</keyword>
<evidence type="ECO:0000313" key="2">
    <source>
        <dbReference type="EMBL" id="KAF2181861.1"/>
    </source>
</evidence>
<organism evidence="2 3">
    <name type="scientific">Zopfia rhizophila CBS 207.26</name>
    <dbReference type="NCBI Taxonomy" id="1314779"/>
    <lineage>
        <taxon>Eukaryota</taxon>
        <taxon>Fungi</taxon>
        <taxon>Dikarya</taxon>
        <taxon>Ascomycota</taxon>
        <taxon>Pezizomycotina</taxon>
        <taxon>Dothideomycetes</taxon>
        <taxon>Dothideomycetes incertae sedis</taxon>
        <taxon>Zopfiaceae</taxon>
        <taxon>Zopfia</taxon>
    </lineage>
</organism>
<feature type="compositionally biased region" description="Polar residues" evidence="1">
    <location>
        <begin position="21"/>
        <end position="35"/>
    </location>
</feature>
<feature type="compositionally biased region" description="Polar residues" evidence="1">
    <location>
        <begin position="293"/>
        <end position="302"/>
    </location>
</feature>
<dbReference type="GO" id="GO:0016071">
    <property type="term" value="P:mRNA metabolic process"/>
    <property type="evidence" value="ECO:0007669"/>
    <property type="project" value="UniProtKB-ARBA"/>
</dbReference>
<accession>A0A6A6DQR4</accession>
<evidence type="ECO:0000313" key="3">
    <source>
        <dbReference type="Proteomes" id="UP000800200"/>
    </source>
</evidence>
<feature type="region of interest" description="Disordered" evidence="1">
    <location>
        <begin position="272"/>
        <end position="382"/>
    </location>
</feature>
<gene>
    <name evidence="2" type="ORF">K469DRAFT_588164</name>
</gene>
<feature type="compositionally biased region" description="Pro residues" evidence="1">
    <location>
        <begin position="190"/>
        <end position="205"/>
    </location>
</feature>
<feature type="region of interest" description="Disordered" evidence="1">
    <location>
        <begin position="409"/>
        <end position="457"/>
    </location>
</feature>
<dbReference type="Pfam" id="PF15365">
    <property type="entry name" value="PNRC"/>
    <property type="match status" value="1"/>
</dbReference>